<gene>
    <name evidence="5" type="ORF">B4U80_09551</name>
</gene>
<evidence type="ECO:0000259" key="4">
    <source>
        <dbReference type="Pfam" id="PF00278"/>
    </source>
</evidence>
<dbReference type="AlphaFoldDB" id="A0A443R816"/>
<comment type="similarity">
    <text evidence="3">Belongs to the Orn/Lys/Arg decarboxylase class-II family.</text>
</comment>
<dbReference type="InterPro" id="IPR002433">
    <property type="entry name" value="Orn_de-COase"/>
</dbReference>
<dbReference type="GO" id="GO:0033387">
    <property type="term" value="P:putrescine biosynthetic process from arginine, via ornithine"/>
    <property type="evidence" value="ECO:0007669"/>
    <property type="project" value="TreeGrafter"/>
</dbReference>
<protein>
    <submittedName>
        <fullName evidence="5">Ornithine decarboxylase-like protein</fullName>
    </submittedName>
</protein>
<dbReference type="VEuPathDB" id="VectorBase:LDEU014066"/>
<dbReference type="STRING" id="299467.A0A443R816"/>
<dbReference type="SUPFAM" id="SSF50621">
    <property type="entry name" value="Alanine racemase C-terminal domain-like"/>
    <property type="match status" value="1"/>
</dbReference>
<accession>A0A443R816</accession>
<dbReference type="InterPro" id="IPR022643">
    <property type="entry name" value="De-COase2_C"/>
</dbReference>
<feature type="non-terminal residue" evidence="5">
    <location>
        <position position="171"/>
    </location>
</feature>
<dbReference type="EMBL" id="NCKV01049174">
    <property type="protein sequence ID" value="RWS11418.1"/>
    <property type="molecule type" value="Genomic_DNA"/>
</dbReference>
<dbReference type="Pfam" id="PF00278">
    <property type="entry name" value="Orn_DAP_Arg_deC"/>
    <property type="match status" value="1"/>
</dbReference>
<feature type="non-terminal residue" evidence="5">
    <location>
        <position position="1"/>
    </location>
</feature>
<dbReference type="GO" id="GO:0005737">
    <property type="term" value="C:cytoplasm"/>
    <property type="evidence" value="ECO:0007669"/>
    <property type="project" value="TreeGrafter"/>
</dbReference>
<name>A0A443R816_9ACAR</name>
<dbReference type="GO" id="GO:0004586">
    <property type="term" value="F:ornithine decarboxylase activity"/>
    <property type="evidence" value="ECO:0007669"/>
    <property type="project" value="TreeGrafter"/>
</dbReference>
<dbReference type="PRINTS" id="PR01179">
    <property type="entry name" value="ODADCRBXLASE"/>
</dbReference>
<evidence type="ECO:0000313" key="6">
    <source>
        <dbReference type="Proteomes" id="UP000288716"/>
    </source>
</evidence>
<reference evidence="5 6" key="1">
    <citation type="journal article" date="2018" name="Gigascience">
        <title>Genomes of trombidid mites reveal novel predicted allergens and laterally-transferred genes associated with secondary metabolism.</title>
        <authorList>
            <person name="Dong X."/>
            <person name="Chaisiri K."/>
            <person name="Xia D."/>
            <person name="Armstrong S.D."/>
            <person name="Fang Y."/>
            <person name="Donnelly M.J."/>
            <person name="Kadowaki T."/>
            <person name="McGarry J.W."/>
            <person name="Darby A.C."/>
            <person name="Makepeace B.L."/>
        </authorList>
    </citation>
    <scope>NUCLEOTIDE SEQUENCE [LARGE SCALE GENOMIC DNA]</scope>
    <source>
        <strain evidence="5">UoL-UT</strain>
    </source>
</reference>
<proteinExistence type="inferred from homology"/>
<dbReference type="PANTHER" id="PTHR11482:SF6">
    <property type="entry name" value="ORNITHINE DECARBOXYLASE 1-RELATED"/>
    <property type="match status" value="1"/>
</dbReference>
<dbReference type="InterPro" id="IPR009006">
    <property type="entry name" value="Ala_racemase/Decarboxylase_C"/>
</dbReference>
<organism evidence="5 6">
    <name type="scientific">Leptotrombidium deliense</name>
    <dbReference type="NCBI Taxonomy" id="299467"/>
    <lineage>
        <taxon>Eukaryota</taxon>
        <taxon>Metazoa</taxon>
        <taxon>Ecdysozoa</taxon>
        <taxon>Arthropoda</taxon>
        <taxon>Chelicerata</taxon>
        <taxon>Arachnida</taxon>
        <taxon>Acari</taxon>
        <taxon>Acariformes</taxon>
        <taxon>Trombidiformes</taxon>
        <taxon>Prostigmata</taxon>
        <taxon>Anystina</taxon>
        <taxon>Parasitengona</taxon>
        <taxon>Trombiculoidea</taxon>
        <taxon>Trombiculidae</taxon>
        <taxon>Leptotrombidium</taxon>
    </lineage>
</organism>
<keyword evidence="2" id="KW-0456">Lyase</keyword>
<comment type="caution">
    <text evidence="5">The sequence shown here is derived from an EMBL/GenBank/DDBJ whole genome shotgun (WGS) entry which is preliminary data.</text>
</comment>
<dbReference type="Gene3D" id="2.40.37.10">
    <property type="entry name" value="Lyase, Ornithine Decarboxylase, Chain A, domain 1"/>
    <property type="match status" value="1"/>
</dbReference>
<dbReference type="OrthoDB" id="5034579at2759"/>
<dbReference type="Proteomes" id="UP000288716">
    <property type="component" value="Unassembled WGS sequence"/>
</dbReference>
<keyword evidence="1" id="KW-0663">Pyridoxal phosphate</keyword>
<dbReference type="PANTHER" id="PTHR11482">
    <property type="entry name" value="ARGININE/DIAMINOPIMELATE/ORNITHINE DECARBOXYLASE"/>
    <property type="match status" value="1"/>
</dbReference>
<evidence type="ECO:0000313" key="5">
    <source>
        <dbReference type="EMBL" id="RWS11418.1"/>
    </source>
</evidence>
<feature type="domain" description="Orn/DAP/Arg decarboxylase 2 C-terminal" evidence="4">
    <location>
        <begin position="28"/>
        <end position="126"/>
    </location>
</feature>
<evidence type="ECO:0000256" key="1">
    <source>
        <dbReference type="ARBA" id="ARBA00022898"/>
    </source>
</evidence>
<sequence>IATIVNTSIDRYFPPESNVEVIAEPGRFYVVSAFSLTTNVIGKRKDITDDKVFITYYVNDGLFGSFANTRFGDEIVEPIPEIKDISKRKLVNSIIWGQTCEDDCIRTEVVLPEMEIGEWMTFKDMGAYSLVLFTNFNGFQVPMLKCHVSDSATKFLQKLPSCNRLLKVLSF</sequence>
<dbReference type="InterPro" id="IPR000183">
    <property type="entry name" value="Orn/DAP/Arg_de-COase"/>
</dbReference>
<evidence type="ECO:0000256" key="2">
    <source>
        <dbReference type="ARBA" id="ARBA00023239"/>
    </source>
</evidence>
<evidence type="ECO:0000256" key="3">
    <source>
        <dbReference type="RuleBase" id="RU003737"/>
    </source>
</evidence>
<keyword evidence="6" id="KW-1185">Reference proteome</keyword>